<evidence type="ECO:0000256" key="1">
    <source>
        <dbReference type="ARBA" id="ARBA00007521"/>
    </source>
</evidence>
<dbReference type="Proteomes" id="UP000249467">
    <property type="component" value="Unassembled WGS sequence"/>
</dbReference>
<accession>A0A2W4YDR9</accession>
<gene>
    <name evidence="3" type="ORF">DCF19_00350</name>
</gene>
<sequence>MKSGDIVLVRFPQADLKAGKLRPALVVAIAPSRHSDLLLALISSRIHQAIPNFDDIIDTSDVDYLVTGLKITSVIRLSRLATVESSVISAHLGNISRERLKRIKTRLIDWLST</sequence>
<dbReference type="EMBL" id="QBML01000001">
    <property type="protein sequence ID" value="PZO44985.1"/>
    <property type="molecule type" value="Genomic_DNA"/>
</dbReference>
<dbReference type="Gene3D" id="2.30.30.110">
    <property type="match status" value="1"/>
</dbReference>
<comment type="caution">
    <text evidence="3">The sequence shown here is derived from an EMBL/GenBank/DDBJ whole genome shotgun (WGS) entry which is preliminary data.</text>
</comment>
<name>A0A2W4YDR9_9CYAN</name>
<protein>
    <submittedName>
        <fullName evidence="3">PemK family protein</fullName>
    </submittedName>
</protein>
<dbReference type="InterPro" id="IPR003477">
    <property type="entry name" value="PemK-like"/>
</dbReference>
<evidence type="ECO:0000313" key="4">
    <source>
        <dbReference type="Proteomes" id="UP000249467"/>
    </source>
</evidence>
<reference evidence="3 4" key="2">
    <citation type="submission" date="2018-06" db="EMBL/GenBank/DDBJ databases">
        <title>Metagenomic assembly of (sub)arctic Cyanobacteria and their associated microbiome from non-axenic cultures.</title>
        <authorList>
            <person name="Baurain D."/>
        </authorList>
    </citation>
    <scope>NUCLEOTIDE SEQUENCE [LARGE SCALE GENOMIC DNA]</scope>
    <source>
        <strain evidence="3">ULC066bin1</strain>
    </source>
</reference>
<keyword evidence="2" id="KW-1277">Toxin-antitoxin system</keyword>
<evidence type="ECO:0000256" key="2">
    <source>
        <dbReference type="ARBA" id="ARBA00022649"/>
    </source>
</evidence>
<dbReference type="AlphaFoldDB" id="A0A2W4YDR9"/>
<evidence type="ECO:0000313" key="3">
    <source>
        <dbReference type="EMBL" id="PZO44985.1"/>
    </source>
</evidence>
<dbReference type="InterPro" id="IPR011067">
    <property type="entry name" value="Plasmid_toxin/cell-grow_inhib"/>
</dbReference>
<reference evidence="3 4" key="1">
    <citation type="submission" date="2018-04" db="EMBL/GenBank/DDBJ databases">
        <authorList>
            <person name="Go L.Y."/>
            <person name="Mitchell J.A."/>
        </authorList>
    </citation>
    <scope>NUCLEOTIDE SEQUENCE [LARGE SCALE GENOMIC DNA]</scope>
    <source>
        <strain evidence="3">ULC066bin1</strain>
    </source>
</reference>
<proteinExistence type="inferred from homology"/>
<dbReference type="GO" id="GO:0003677">
    <property type="term" value="F:DNA binding"/>
    <property type="evidence" value="ECO:0007669"/>
    <property type="project" value="InterPro"/>
</dbReference>
<organism evidence="3 4">
    <name type="scientific">Pseudanabaena frigida</name>
    <dbReference type="NCBI Taxonomy" id="945775"/>
    <lineage>
        <taxon>Bacteria</taxon>
        <taxon>Bacillati</taxon>
        <taxon>Cyanobacteriota</taxon>
        <taxon>Cyanophyceae</taxon>
        <taxon>Pseudanabaenales</taxon>
        <taxon>Pseudanabaenaceae</taxon>
        <taxon>Pseudanabaena</taxon>
    </lineage>
</organism>
<comment type="similarity">
    <text evidence="1">Belongs to the PemK/MazF family.</text>
</comment>
<dbReference type="SUPFAM" id="SSF50118">
    <property type="entry name" value="Cell growth inhibitor/plasmid maintenance toxic component"/>
    <property type="match status" value="1"/>
</dbReference>
<dbReference type="Pfam" id="PF02452">
    <property type="entry name" value="PemK_toxin"/>
    <property type="match status" value="1"/>
</dbReference>